<dbReference type="GO" id="GO:0006208">
    <property type="term" value="P:pyrimidine nucleobase catabolic process"/>
    <property type="evidence" value="ECO:0007669"/>
    <property type="project" value="TreeGrafter"/>
</dbReference>
<dbReference type="OrthoDB" id="9792858at2"/>
<feature type="domain" description="Flavin reductase like" evidence="3">
    <location>
        <begin position="30"/>
        <end position="184"/>
    </location>
</feature>
<protein>
    <submittedName>
        <fullName evidence="4">Flavin reductase</fullName>
    </submittedName>
</protein>
<dbReference type="RefSeq" id="WP_158035083.1">
    <property type="nucleotide sequence ID" value="NZ_ML708638.1"/>
</dbReference>
<proteinExistence type="predicted"/>
<keyword evidence="1" id="KW-0560">Oxidoreductase</keyword>
<dbReference type="InterPro" id="IPR002563">
    <property type="entry name" value="Flavin_Rdtase-like_dom"/>
</dbReference>
<evidence type="ECO:0000313" key="4">
    <source>
        <dbReference type="EMBL" id="KAA9392916.1"/>
    </source>
</evidence>
<name>A0A5J5KVJ9_9MICC</name>
<dbReference type="GO" id="GO:0010181">
    <property type="term" value="F:FMN binding"/>
    <property type="evidence" value="ECO:0007669"/>
    <property type="project" value="InterPro"/>
</dbReference>
<feature type="region of interest" description="Disordered" evidence="2">
    <location>
        <begin position="1"/>
        <end position="21"/>
    </location>
</feature>
<keyword evidence="5" id="KW-1185">Reference proteome</keyword>
<dbReference type="SMART" id="SM00903">
    <property type="entry name" value="Flavin_Reduct"/>
    <property type="match status" value="1"/>
</dbReference>
<gene>
    <name evidence="4" type="ORF">FCK90_14840</name>
</gene>
<dbReference type="EMBL" id="SZWF01000039">
    <property type="protein sequence ID" value="KAA9392916.1"/>
    <property type="molecule type" value="Genomic_DNA"/>
</dbReference>
<evidence type="ECO:0000313" key="5">
    <source>
        <dbReference type="Proteomes" id="UP000325957"/>
    </source>
</evidence>
<dbReference type="Pfam" id="PF01613">
    <property type="entry name" value="Flavin_Reduct"/>
    <property type="match status" value="1"/>
</dbReference>
<dbReference type="GO" id="GO:0042602">
    <property type="term" value="F:riboflavin reductase (NADPH) activity"/>
    <property type="evidence" value="ECO:0007669"/>
    <property type="project" value="TreeGrafter"/>
</dbReference>
<dbReference type="SUPFAM" id="SSF50475">
    <property type="entry name" value="FMN-binding split barrel"/>
    <property type="match status" value="1"/>
</dbReference>
<dbReference type="InterPro" id="IPR050268">
    <property type="entry name" value="NADH-dep_flavin_reductase"/>
</dbReference>
<evidence type="ECO:0000256" key="1">
    <source>
        <dbReference type="ARBA" id="ARBA00023002"/>
    </source>
</evidence>
<sequence length="186" mass="20165">MELDGHAQQRSERPGEPGFSDAYRGLAEELASGVAVVAARHRNRDHAVTVTGWLDVSWDPPTMAVSLFEEARICEAVEQAPSWTLSVLHRGQQGIASWLASPGNPVDGLLNTVAFRRTEYSGTVVIDESLAWFEVVTEQIHTAATHRLIVGRVVAMGRGRAPGGRGNGATPELPLVHWARSFHGLL</sequence>
<comment type="caution">
    <text evidence="4">The sequence shown here is derived from an EMBL/GenBank/DDBJ whole genome shotgun (WGS) entry which is preliminary data.</text>
</comment>
<evidence type="ECO:0000256" key="2">
    <source>
        <dbReference type="SAM" id="MobiDB-lite"/>
    </source>
</evidence>
<dbReference type="PANTHER" id="PTHR30466">
    <property type="entry name" value="FLAVIN REDUCTASE"/>
    <property type="match status" value="1"/>
</dbReference>
<dbReference type="Gene3D" id="2.30.110.10">
    <property type="entry name" value="Electron Transport, Fmn-binding Protein, Chain A"/>
    <property type="match status" value="1"/>
</dbReference>
<evidence type="ECO:0000259" key="3">
    <source>
        <dbReference type="SMART" id="SM00903"/>
    </source>
</evidence>
<accession>A0A5J5KVJ9</accession>
<dbReference type="InterPro" id="IPR012349">
    <property type="entry name" value="Split_barrel_FMN-bd"/>
</dbReference>
<dbReference type="Proteomes" id="UP000325957">
    <property type="component" value="Unassembled WGS sequence"/>
</dbReference>
<dbReference type="AlphaFoldDB" id="A0A5J5KVJ9"/>
<reference evidence="4 5" key="1">
    <citation type="submission" date="2019-05" db="EMBL/GenBank/DDBJ databases">
        <title>Kocuria coralli sp. nov., a novel actinobacterium isolated from coral reef seawater.</title>
        <authorList>
            <person name="Li J."/>
        </authorList>
    </citation>
    <scope>NUCLEOTIDE SEQUENCE [LARGE SCALE GENOMIC DNA]</scope>
    <source>
        <strain evidence="4 5">SCSIO 13007</strain>
    </source>
</reference>
<feature type="compositionally biased region" description="Basic and acidic residues" evidence="2">
    <location>
        <begin position="1"/>
        <end position="15"/>
    </location>
</feature>
<dbReference type="PANTHER" id="PTHR30466:SF1">
    <property type="entry name" value="FMN REDUCTASE (NADH) RUTF"/>
    <property type="match status" value="1"/>
</dbReference>
<organism evidence="4 5">
    <name type="scientific">Kocuria coralli</name>
    <dbReference type="NCBI Taxonomy" id="1461025"/>
    <lineage>
        <taxon>Bacteria</taxon>
        <taxon>Bacillati</taxon>
        <taxon>Actinomycetota</taxon>
        <taxon>Actinomycetes</taxon>
        <taxon>Micrococcales</taxon>
        <taxon>Micrococcaceae</taxon>
        <taxon>Kocuria</taxon>
    </lineage>
</organism>